<evidence type="ECO:0000313" key="8">
    <source>
        <dbReference type="EMBL" id="OGY91650.1"/>
    </source>
</evidence>
<evidence type="ECO:0000259" key="7">
    <source>
        <dbReference type="Pfam" id="PF19077"/>
    </source>
</evidence>
<evidence type="ECO:0000256" key="6">
    <source>
        <dbReference type="SAM" id="Phobius"/>
    </source>
</evidence>
<keyword evidence="4" id="KW-0106">Calcium</keyword>
<keyword evidence="3" id="KW-0732">Signal</keyword>
<name>A0A1G2BTG8_9BACT</name>
<reference evidence="8 9" key="1">
    <citation type="journal article" date="2016" name="Nat. Commun.">
        <title>Thousands of microbial genomes shed light on interconnected biogeochemical processes in an aquifer system.</title>
        <authorList>
            <person name="Anantharaman K."/>
            <person name="Brown C.T."/>
            <person name="Hug L.A."/>
            <person name="Sharon I."/>
            <person name="Castelle C.J."/>
            <person name="Probst A.J."/>
            <person name="Thomas B.C."/>
            <person name="Singh A."/>
            <person name="Wilkins M.J."/>
            <person name="Karaoz U."/>
            <person name="Brodie E.L."/>
            <person name="Williams K.H."/>
            <person name="Hubbard S.S."/>
            <person name="Banfield J.F."/>
        </authorList>
    </citation>
    <scope>NUCLEOTIDE SEQUENCE [LARGE SCALE GENOMIC DNA]</scope>
</reference>
<protein>
    <recommendedName>
        <fullName evidence="7">Bacterial Ig-like domain-containing protein</fullName>
    </recommendedName>
</protein>
<dbReference type="Proteomes" id="UP000178248">
    <property type="component" value="Unassembled WGS sequence"/>
</dbReference>
<proteinExistence type="predicted"/>
<gene>
    <name evidence="8" type="ORF">A3B30_02990</name>
</gene>
<dbReference type="InterPro" id="IPR013783">
    <property type="entry name" value="Ig-like_fold"/>
</dbReference>
<evidence type="ECO:0000313" key="9">
    <source>
        <dbReference type="Proteomes" id="UP000178248"/>
    </source>
</evidence>
<evidence type="ECO:0000256" key="3">
    <source>
        <dbReference type="ARBA" id="ARBA00022729"/>
    </source>
</evidence>
<dbReference type="InterPro" id="IPR059100">
    <property type="entry name" value="TSP3_bac"/>
</dbReference>
<dbReference type="InterPro" id="IPR044016">
    <property type="entry name" value="Big_13"/>
</dbReference>
<keyword evidence="6" id="KW-0812">Transmembrane</keyword>
<feature type="region of interest" description="Disordered" evidence="5">
    <location>
        <begin position="565"/>
        <end position="600"/>
    </location>
</feature>
<feature type="domain" description="Bacterial Ig-like" evidence="7">
    <location>
        <begin position="636"/>
        <end position="713"/>
    </location>
</feature>
<evidence type="ECO:0000256" key="5">
    <source>
        <dbReference type="SAM" id="MobiDB-lite"/>
    </source>
</evidence>
<comment type="subcellular location">
    <subcellularLocation>
        <location evidence="1">Secreted</location>
    </subcellularLocation>
</comment>
<dbReference type="AlphaFoldDB" id="A0A1G2BTG8"/>
<sequence>MKKLTDSVALLFLSTLIAGSGLLFITVHAQWGGSTAADNTSNITIAQTGTAFCGNGILEGTEECDGALLRDKTCSFFGFSGGTLSCTDSCHFNTNLCTNNTTSTSGNTTNTNSTPNTNDSSAVCGNMLIEGSEQCDGTNLHDKTCKDFNFSSGTLLCSAQCTFNTAGCSTASTDTSSTNQNTNTSDTTLVQPLPTAPVCGNGKAEEFEECDTADLRGLSCQSLGLPAGTLSCSSLCRLDKTRCSTTTLTTEVVCGNGVAEINEECDGTDLRQKSCAQFGRTGTLRCANCRFDTASCSTVPTENTEITTAVCNNNKAEAGEECDGTDLRGLSCQSLGAAGGTLACGSDCRINKSGCTTAVSTPTATSGESAPTAVVPVPERCQKLGITDLTKCDAVFSLDFPQVCRDANILDTMACEEFIRKQVTDKSCENAGITSEGCPDTLLTKYQDRLYCGSFSTEECRVMVKNQLVGQVAVAAEEQASITRAINEKIGNHATIKELTEALEQGHATGGLIPLKIDTSRTLLVQPSFGTIDVSSGVTARATIPYAIMTDDDGDGLSNDLEAIYGTNPKNSDSDNDGYSDTEEIKNGYDPLSPAPGKTERELSPVEHALINYTRIEQPVSSGTTSPAFAISRVENSEQDTGYSLHGKATPNSIVLIYVYSEMPLVLTVKTDADGNWSYIVTDDLTDGKHTAYVAVVDDYGKVTEKSNPLSFFVRQARAATLEEFLNSETRVEIETKSNSLLRYYIISGIGVICIALGLFGFMLFRRQRQSSHV</sequence>
<keyword evidence="6" id="KW-1133">Transmembrane helix</keyword>
<keyword evidence="2" id="KW-0964">Secreted</keyword>
<evidence type="ECO:0000256" key="4">
    <source>
        <dbReference type="ARBA" id="ARBA00022837"/>
    </source>
</evidence>
<keyword evidence="6" id="KW-0472">Membrane</keyword>
<accession>A0A1G2BTG8</accession>
<feature type="transmembrane region" description="Helical" evidence="6">
    <location>
        <begin position="744"/>
        <end position="765"/>
    </location>
</feature>
<evidence type="ECO:0000256" key="2">
    <source>
        <dbReference type="ARBA" id="ARBA00022525"/>
    </source>
</evidence>
<comment type="caution">
    <text evidence="8">The sequence shown here is derived from an EMBL/GenBank/DDBJ whole genome shotgun (WGS) entry which is preliminary data.</text>
</comment>
<dbReference type="EMBL" id="MHKM01000015">
    <property type="protein sequence ID" value="OGY91650.1"/>
    <property type="molecule type" value="Genomic_DNA"/>
</dbReference>
<dbReference type="Gene3D" id="2.60.40.10">
    <property type="entry name" value="Immunoglobulins"/>
    <property type="match status" value="1"/>
</dbReference>
<dbReference type="Pfam" id="PF19077">
    <property type="entry name" value="Big_13"/>
    <property type="match status" value="1"/>
</dbReference>
<dbReference type="STRING" id="1798551.A3B30_02990"/>
<organism evidence="8 9">
    <name type="scientific">Candidatus Komeilibacteria bacterium RIFCSPLOWO2_01_FULL_52_15</name>
    <dbReference type="NCBI Taxonomy" id="1798551"/>
    <lineage>
        <taxon>Bacteria</taxon>
        <taxon>Candidatus Komeiliibacteriota</taxon>
    </lineage>
</organism>
<evidence type="ECO:0000256" key="1">
    <source>
        <dbReference type="ARBA" id="ARBA00004613"/>
    </source>
</evidence>
<dbReference type="Pfam" id="PF18884">
    <property type="entry name" value="TSP3_bac"/>
    <property type="match status" value="2"/>
</dbReference>